<protein>
    <submittedName>
        <fullName evidence="4">Molybdenum cofactor biosynthesis protein B</fullName>
    </submittedName>
</protein>
<dbReference type="STRING" id="100225.SAMN05421595_0494"/>
<dbReference type="Pfam" id="PF00994">
    <property type="entry name" value="MoCF_biosynth"/>
    <property type="match status" value="1"/>
</dbReference>
<evidence type="ECO:0000259" key="3">
    <source>
        <dbReference type="SMART" id="SM00852"/>
    </source>
</evidence>
<dbReference type="PANTHER" id="PTHR43764:SF1">
    <property type="entry name" value="MOLYBDOPTERIN MOLYBDOTRANSFERASE"/>
    <property type="match status" value="1"/>
</dbReference>
<dbReference type="CDD" id="cd00886">
    <property type="entry name" value="MogA_MoaB"/>
    <property type="match status" value="1"/>
</dbReference>
<sequence>MSSQEGSRLTGRTAVVIVASTRAAAGIYADRSGKLAVDRLREWGVICPDAVIVADGEPVRRALEEAVAVGPDVVLTSGGTGVTPTDLTPEMTIPLLDRQIPGLAEAIRRVGIDNGIANAVLSRGVVGVAGRTLVVNMPGSTGGVKDALAALEPVLAHVLDQMGGGDHV</sequence>
<gene>
    <name evidence="4" type="primary">moaB</name>
    <name evidence="4" type="ORF">AUCHE_08_02240</name>
</gene>
<comment type="caution">
    <text evidence="4">The sequence shown here is derived from an EMBL/GenBank/DDBJ whole genome shotgun (WGS) entry which is preliminary data.</text>
</comment>
<dbReference type="Gene3D" id="3.40.980.10">
    <property type="entry name" value="MoaB/Mog-like domain"/>
    <property type="match status" value="1"/>
</dbReference>
<evidence type="ECO:0000256" key="1">
    <source>
        <dbReference type="ARBA" id="ARBA00005046"/>
    </source>
</evidence>
<evidence type="ECO:0000313" key="5">
    <source>
        <dbReference type="Proteomes" id="UP000008495"/>
    </source>
</evidence>
<dbReference type="eggNOG" id="COG0521">
    <property type="taxonomic scope" value="Bacteria"/>
</dbReference>
<dbReference type="RefSeq" id="WP_006502735.1">
    <property type="nucleotide sequence ID" value="NZ_BAGZ01000008.1"/>
</dbReference>
<comment type="pathway">
    <text evidence="1">Cofactor biosynthesis; molybdopterin biosynthesis.</text>
</comment>
<dbReference type="Proteomes" id="UP000008495">
    <property type="component" value="Unassembled WGS sequence"/>
</dbReference>
<accession>K6UMC2</accession>
<evidence type="ECO:0000256" key="2">
    <source>
        <dbReference type="ARBA" id="ARBA00023150"/>
    </source>
</evidence>
<dbReference type="GO" id="GO:0006777">
    <property type="term" value="P:Mo-molybdopterin cofactor biosynthetic process"/>
    <property type="evidence" value="ECO:0007669"/>
    <property type="project" value="UniProtKB-KW"/>
</dbReference>
<reference evidence="4 5" key="1">
    <citation type="submission" date="2012-08" db="EMBL/GenBank/DDBJ databases">
        <title>Whole genome shotgun sequence of Austwickia chelonae NBRC 105200.</title>
        <authorList>
            <person name="Yoshida I."/>
            <person name="Hosoyama A."/>
            <person name="Tsuchikane K."/>
            <person name="Katsumata H."/>
            <person name="Ando Y."/>
            <person name="Ohji S."/>
            <person name="Hamada M."/>
            <person name="Tamura T."/>
            <person name="Yamazoe A."/>
            <person name="Yamazaki S."/>
            <person name="Fujita N."/>
        </authorList>
    </citation>
    <scope>NUCLEOTIDE SEQUENCE [LARGE SCALE GENOMIC DNA]</scope>
    <source>
        <strain evidence="4 5">NBRC 105200</strain>
    </source>
</reference>
<keyword evidence="5" id="KW-1185">Reference proteome</keyword>
<dbReference type="EMBL" id="BAGZ01000008">
    <property type="protein sequence ID" value="GAB77981.1"/>
    <property type="molecule type" value="Genomic_DNA"/>
</dbReference>
<proteinExistence type="predicted"/>
<dbReference type="InterPro" id="IPR051920">
    <property type="entry name" value="MPT_Adenylyltrnsfr/MoaC-Rel"/>
</dbReference>
<dbReference type="OrthoDB" id="9794429at2"/>
<dbReference type="PANTHER" id="PTHR43764">
    <property type="entry name" value="MOLYBDENUM COFACTOR BIOSYNTHESIS"/>
    <property type="match status" value="1"/>
</dbReference>
<dbReference type="SMART" id="SM00852">
    <property type="entry name" value="MoCF_biosynth"/>
    <property type="match status" value="1"/>
</dbReference>
<evidence type="ECO:0000313" key="4">
    <source>
        <dbReference type="EMBL" id="GAB77981.1"/>
    </source>
</evidence>
<feature type="domain" description="MoaB/Mog" evidence="3">
    <location>
        <begin position="14"/>
        <end position="158"/>
    </location>
</feature>
<name>K6UMC2_9MICO</name>
<dbReference type="SUPFAM" id="SSF53218">
    <property type="entry name" value="Molybdenum cofactor biosynthesis proteins"/>
    <property type="match status" value="1"/>
</dbReference>
<dbReference type="AlphaFoldDB" id="K6UMC2"/>
<dbReference type="NCBIfam" id="TIGR00177">
    <property type="entry name" value="molyb_syn"/>
    <property type="match status" value="1"/>
</dbReference>
<organism evidence="4 5">
    <name type="scientific">Austwickia chelonae NBRC 105200</name>
    <dbReference type="NCBI Taxonomy" id="1184607"/>
    <lineage>
        <taxon>Bacteria</taxon>
        <taxon>Bacillati</taxon>
        <taxon>Actinomycetota</taxon>
        <taxon>Actinomycetes</taxon>
        <taxon>Micrococcales</taxon>
        <taxon>Dermatophilaceae</taxon>
        <taxon>Austwickia</taxon>
    </lineage>
</organism>
<keyword evidence="2" id="KW-0501">Molybdenum cofactor biosynthesis</keyword>
<dbReference type="InterPro" id="IPR036425">
    <property type="entry name" value="MoaB/Mog-like_dom_sf"/>
</dbReference>
<dbReference type="InterPro" id="IPR001453">
    <property type="entry name" value="MoaB/Mog_dom"/>
</dbReference>